<evidence type="ECO:0000313" key="2">
    <source>
        <dbReference type="EMBL" id="EQD52844.1"/>
    </source>
</evidence>
<dbReference type="PANTHER" id="PTHR33121:SF23">
    <property type="entry name" value="CYCLIC DI-GMP PHOSPHODIESTERASE PDEB"/>
    <property type="match status" value="1"/>
</dbReference>
<dbReference type="EMBL" id="AUZX01009151">
    <property type="protein sequence ID" value="EQD52844.1"/>
    <property type="molecule type" value="Genomic_DNA"/>
</dbReference>
<dbReference type="AlphaFoldDB" id="T1BI97"/>
<dbReference type="InterPro" id="IPR001633">
    <property type="entry name" value="EAL_dom"/>
</dbReference>
<dbReference type="SMART" id="SM00052">
    <property type="entry name" value="EAL"/>
    <property type="match status" value="1"/>
</dbReference>
<dbReference type="PROSITE" id="PS50883">
    <property type="entry name" value="EAL"/>
    <property type="match status" value="1"/>
</dbReference>
<gene>
    <name evidence="2" type="ORF">B1A_12582</name>
</gene>
<reference evidence="2" key="1">
    <citation type="submission" date="2013-08" db="EMBL/GenBank/DDBJ databases">
        <authorList>
            <person name="Mendez C."/>
            <person name="Richter M."/>
            <person name="Ferrer M."/>
            <person name="Sanchez J."/>
        </authorList>
    </citation>
    <scope>NUCLEOTIDE SEQUENCE</scope>
</reference>
<comment type="caution">
    <text evidence="2">The sequence shown here is derived from an EMBL/GenBank/DDBJ whole genome shotgun (WGS) entry which is preliminary data.</text>
</comment>
<dbReference type="InterPro" id="IPR035919">
    <property type="entry name" value="EAL_sf"/>
</dbReference>
<dbReference type="SUPFAM" id="SSF141868">
    <property type="entry name" value="EAL domain-like"/>
    <property type="match status" value="1"/>
</dbReference>
<protein>
    <submittedName>
        <fullName evidence="2">Diguanylate cyclase/phosphodiesterase</fullName>
    </submittedName>
</protein>
<reference evidence="2" key="2">
    <citation type="journal article" date="2014" name="ISME J.">
        <title>Microbial stratification in low pH oxic and suboxic macroscopic growths along an acid mine drainage.</title>
        <authorList>
            <person name="Mendez-Garcia C."/>
            <person name="Mesa V."/>
            <person name="Sprenger R.R."/>
            <person name="Richter M."/>
            <person name="Diez M.S."/>
            <person name="Solano J."/>
            <person name="Bargiela R."/>
            <person name="Golyshina O.V."/>
            <person name="Manteca A."/>
            <person name="Ramos J.L."/>
            <person name="Gallego J.R."/>
            <person name="Llorente I."/>
            <person name="Martins Dos Santos V.A."/>
            <person name="Jensen O.N."/>
            <person name="Pelaez A.I."/>
            <person name="Sanchez J."/>
            <person name="Ferrer M."/>
        </authorList>
    </citation>
    <scope>NUCLEOTIDE SEQUENCE</scope>
</reference>
<accession>T1BI97</accession>
<proteinExistence type="predicted"/>
<dbReference type="Pfam" id="PF00563">
    <property type="entry name" value="EAL"/>
    <property type="match status" value="1"/>
</dbReference>
<sequence length="144" mass="15979">LITFEITETIAVLNLAKAINFVRELRAMGCRFALDDFGTGTNSLKNLTNLPVDHIKIDGSFVTDILSNPQSVVMVRAIVSLARDLGIGTVAEYAENKRIIERLRDLGVQYAQGYGVEKPRTFRDVLNELSVRESQKNAALGREI</sequence>
<feature type="non-terminal residue" evidence="2">
    <location>
        <position position="1"/>
    </location>
</feature>
<evidence type="ECO:0000259" key="1">
    <source>
        <dbReference type="PROSITE" id="PS50883"/>
    </source>
</evidence>
<dbReference type="PANTHER" id="PTHR33121">
    <property type="entry name" value="CYCLIC DI-GMP PHOSPHODIESTERASE PDEF"/>
    <property type="match status" value="1"/>
</dbReference>
<dbReference type="InterPro" id="IPR050706">
    <property type="entry name" value="Cyclic-di-GMP_PDE-like"/>
</dbReference>
<organism evidence="2">
    <name type="scientific">mine drainage metagenome</name>
    <dbReference type="NCBI Taxonomy" id="410659"/>
    <lineage>
        <taxon>unclassified sequences</taxon>
        <taxon>metagenomes</taxon>
        <taxon>ecological metagenomes</taxon>
    </lineage>
</organism>
<name>T1BI97_9ZZZZ</name>
<dbReference type="Gene3D" id="3.20.20.450">
    <property type="entry name" value="EAL domain"/>
    <property type="match status" value="1"/>
</dbReference>
<dbReference type="CDD" id="cd01948">
    <property type="entry name" value="EAL"/>
    <property type="match status" value="1"/>
</dbReference>
<feature type="domain" description="EAL" evidence="1">
    <location>
        <begin position="1"/>
        <end position="133"/>
    </location>
</feature>
<dbReference type="GO" id="GO:0071111">
    <property type="term" value="F:cyclic-guanylate-specific phosphodiesterase activity"/>
    <property type="evidence" value="ECO:0007669"/>
    <property type="project" value="InterPro"/>
</dbReference>